<comment type="subcellular location">
    <subcellularLocation>
        <location evidence="1">Cell membrane</location>
        <topology evidence="1">Single-pass type I membrane protein</topology>
    </subcellularLocation>
</comment>
<evidence type="ECO:0000256" key="1">
    <source>
        <dbReference type="ARBA" id="ARBA00004251"/>
    </source>
</evidence>
<protein>
    <submittedName>
        <fullName evidence="15">Protocadherin beta-16-like</fullName>
    </submittedName>
</protein>
<dbReference type="InterPro" id="IPR002126">
    <property type="entry name" value="Cadherin-like_dom"/>
</dbReference>
<reference evidence="15" key="1">
    <citation type="submission" date="2025-08" db="UniProtKB">
        <authorList>
            <consortium name="RefSeq"/>
        </authorList>
    </citation>
    <scope>IDENTIFICATION</scope>
</reference>
<keyword evidence="6 11" id="KW-0106">Calcium</keyword>
<gene>
    <name evidence="15" type="primary">LOC103375576</name>
</gene>
<evidence type="ECO:0000256" key="8">
    <source>
        <dbReference type="ARBA" id="ARBA00022989"/>
    </source>
</evidence>
<accession>A0A9Y4NV40</accession>
<keyword evidence="3" id="KW-0812">Transmembrane</keyword>
<name>A0A9Y4NV40_9TELE</name>
<dbReference type="InterPro" id="IPR015919">
    <property type="entry name" value="Cadherin-like_sf"/>
</dbReference>
<dbReference type="Gene3D" id="2.60.40.60">
    <property type="entry name" value="Cadherins"/>
    <property type="match status" value="4"/>
</dbReference>
<sequence length="410" mass="45339">MKMPDRTMRRQVLLFCSVISLASVVGQVSYSIPEEMAKGSIIGNIAQDLGLDRKRLTSGKARIFTGDSAEYIELNRERGVLLIKEKIDREALCGQTTPCALHFQVILENPMEFYTVVVEIIDINDNTPVFEKSGMKFKISESAVIGAKFLLERAIDPDVGMNSLQSYFLTKTDNFALKLKDQPEGEKIVEMILQKPLDREKEEEIFLVLTAVDGGEPKLSGTAQIHVTVLDVNDNAPVFTKTVYKATIPENAARGTVITKVSASDADKGSNSNIMYSISNTAADVRDMFEINELNGDLILKSNVDYEKARFYQIHVQASDEGGLTDSCKVTVEVTDINDNKPVINIMSQTNVIPEDSKPATVVTMVNVQDIDSGENGKVHCAINEHIPFTLKPTSNSFFNLVTDSDLDRE</sequence>
<dbReference type="InterPro" id="IPR013164">
    <property type="entry name" value="Cadherin_N"/>
</dbReference>
<organism evidence="14 15">
    <name type="scientific">Stegastes partitus</name>
    <name type="common">bicolor damselfish</name>
    <dbReference type="NCBI Taxonomy" id="144197"/>
    <lineage>
        <taxon>Eukaryota</taxon>
        <taxon>Metazoa</taxon>
        <taxon>Chordata</taxon>
        <taxon>Craniata</taxon>
        <taxon>Vertebrata</taxon>
        <taxon>Euteleostomi</taxon>
        <taxon>Actinopterygii</taxon>
        <taxon>Neopterygii</taxon>
        <taxon>Teleostei</taxon>
        <taxon>Neoteleostei</taxon>
        <taxon>Acanthomorphata</taxon>
        <taxon>Ovalentaria</taxon>
        <taxon>Pomacentridae</taxon>
        <taxon>Stegastes</taxon>
    </lineage>
</organism>
<feature type="signal peptide" evidence="12">
    <location>
        <begin position="1"/>
        <end position="26"/>
    </location>
</feature>
<evidence type="ECO:0000256" key="10">
    <source>
        <dbReference type="ARBA" id="ARBA00023180"/>
    </source>
</evidence>
<dbReference type="FunFam" id="2.60.40.60:FF:000002">
    <property type="entry name" value="Protocadherin alpha 2"/>
    <property type="match status" value="1"/>
</dbReference>
<dbReference type="GO" id="GO:0005509">
    <property type="term" value="F:calcium ion binding"/>
    <property type="evidence" value="ECO:0007669"/>
    <property type="project" value="UniProtKB-UniRule"/>
</dbReference>
<keyword evidence="4 12" id="KW-0732">Signal</keyword>
<keyword evidence="14" id="KW-1185">Reference proteome</keyword>
<dbReference type="Pfam" id="PF00028">
    <property type="entry name" value="Cadherin"/>
    <property type="match status" value="2"/>
</dbReference>
<dbReference type="PANTHER" id="PTHR24028:SF296">
    <property type="entry name" value="PROTOCADHERIN 1 GAMMA 11 PRECURSOR-RELATED"/>
    <property type="match status" value="1"/>
</dbReference>
<proteinExistence type="predicted"/>
<evidence type="ECO:0000256" key="9">
    <source>
        <dbReference type="ARBA" id="ARBA00023136"/>
    </source>
</evidence>
<dbReference type="FunFam" id="2.60.40.60:FF:000006">
    <property type="entry name" value="Protocadherin alpha 2"/>
    <property type="match status" value="1"/>
</dbReference>
<evidence type="ECO:0000256" key="11">
    <source>
        <dbReference type="PROSITE-ProRule" id="PRU00043"/>
    </source>
</evidence>
<dbReference type="PROSITE" id="PS50268">
    <property type="entry name" value="CADHERIN_2"/>
    <property type="match status" value="3"/>
</dbReference>
<dbReference type="GeneID" id="103375576"/>
<dbReference type="SMART" id="SM00112">
    <property type="entry name" value="CA"/>
    <property type="match status" value="3"/>
</dbReference>
<dbReference type="CDD" id="cd11304">
    <property type="entry name" value="Cadherin_repeat"/>
    <property type="match status" value="3"/>
</dbReference>
<evidence type="ECO:0000256" key="12">
    <source>
        <dbReference type="SAM" id="SignalP"/>
    </source>
</evidence>
<dbReference type="InterPro" id="IPR020894">
    <property type="entry name" value="Cadherin_CS"/>
</dbReference>
<evidence type="ECO:0000256" key="7">
    <source>
        <dbReference type="ARBA" id="ARBA00022889"/>
    </source>
</evidence>
<evidence type="ECO:0000256" key="6">
    <source>
        <dbReference type="ARBA" id="ARBA00022837"/>
    </source>
</evidence>
<dbReference type="AlphaFoldDB" id="A0A9Y4NV40"/>
<dbReference type="FunFam" id="2.60.40.60:FF:000007">
    <property type="entry name" value="Protocadherin alpha 2"/>
    <property type="match status" value="1"/>
</dbReference>
<keyword evidence="9" id="KW-0472">Membrane</keyword>
<dbReference type="GO" id="GO:0007156">
    <property type="term" value="P:homophilic cell adhesion via plasma membrane adhesion molecules"/>
    <property type="evidence" value="ECO:0007669"/>
    <property type="project" value="InterPro"/>
</dbReference>
<keyword evidence="8" id="KW-1133">Transmembrane helix</keyword>
<keyword evidence="2" id="KW-1003">Cell membrane</keyword>
<feature type="chain" id="PRO_5041401553" evidence="12">
    <location>
        <begin position="27"/>
        <end position="410"/>
    </location>
</feature>
<evidence type="ECO:0000259" key="13">
    <source>
        <dbReference type="PROSITE" id="PS50268"/>
    </source>
</evidence>
<dbReference type="Pfam" id="PF08266">
    <property type="entry name" value="Cadherin_2"/>
    <property type="match status" value="1"/>
</dbReference>
<keyword evidence="7" id="KW-0130">Cell adhesion</keyword>
<evidence type="ECO:0000256" key="4">
    <source>
        <dbReference type="ARBA" id="ARBA00022729"/>
    </source>
</evidence>
<dbReference type="RefSeq" id="XP_008304108.1">
    <property type="nucleotide sequence ID" value="XM_008305886.1"/>
</dbReference>
<dbReference type="Proteomes" id="UP000694891">
    <property type="component" value="Unplaced"/>
</dbReference>
<dbReference type="PROSITE" id="PS00232">
    <property type="entry name" value="CADHERIN_1"/>
    <property type="match status" value="2"/>
</dbReference>
<evidence type="ECO:0000256" key="2">
    <source>
        <dbReference type="ARBA" id="ARBA00022475"/>
    </source>
</evidence>
<evidence type="ECO:0000313" key="15">
    <source>
        <dbReference type="RefSeq" id="XP_008304108.1"/>
    </source>
</evidence>
<evidence type="ECO:0000256" key="3">
    <source>
        <dbReference type="ARBA" id="ARBA00022692"/>
    </source>
</evidence>
<dbReference type="PRINTS" id="PR00205">
    <property type="entry name" value="CADHERIN"/>
</dbReference>
<feature type="non-terminal residue" evidence="15">
    <location>
        <position position="410"/>
    </location>
</feature>
<keyword evidence="10" id="KW-0325">Glycoprotein</keyword>
<keyword evidence="5" id="KW-0677">Repeat</keyword>
<dbReference type="GO" id="GO:0005886">
    <property type="term" value="C:plasma membrane"/>
    <property type="evidence" value="ECO:0007669"/>
    <property type="project" value="UniProtKB-SubCell"/>
</dbReference>
<dbReference type="GO" id="GO:0009653">
    <property type="term" value="P:anatomical structure morphogenesis"/>
    <property type="evidence" value="ECO:0007669"/>
    <property type="project" value="UniProtKB-ARBA"/>
</dbReference>
<dbReference type="InterPro" id="IPR050174">
    <property type="entry name" value="Protocadherin/Cadherin-CA"/>
</dbReference>
<feature type="domain" description="Cadherin" evidence="13">
    <location>
        <begin position="31"/>
        <end position="130"/>
    </location>
</feature>
<dbReference type="SUPFAM" id="SSF49313">
    <property type="entry name" value="Cadherin-like"/>
    <property type="match status" value="4"/>
</dbReference>
<feature type="domain" description="Cadherin" evidence="13">
    <location>
        <begin position="131"/>
        <end position="239"/>
    </location>
</feature>
<dbReference type="PANTHER" id="PTHR24028">
    <property type="entry name" value="CADHERIN-87A"/>
    <property type="match status" value="1"/>
</dbReference>
<evidence type="ECO:0000256" key="5">
    <source>
        <dbReference type="ARBA" id="ARBA00022737"/>
    </source>
</evidence>
<evidence type="ECO:0000313" key="14">
    <source>
        <dbReference type="Proteomes" id="UP000694891"/>
    </source>
</evidence>
<feature type="domain" description="Cadherin" evidence="13">
    <location>
        <begin position="240"/>
        <end position="344"/>
    </location>
</feature>